<name>A0A848AW74_9BACT</name>
<dbReference type="AlphaFoldDB" id="A0A848AW74"/>
<dbReference type="RefSeq" id="WP_168961271.1">
    <property type="nucleotide sequence ID" value="NZ_JABAEW010000002.1"/>
</dbReference>
<gene>
    <name evidence="1" type="ORF">HF882_01190</name>
</gene>
<evidence type="ECO:0000313" key="1">
    <source>
        <dbReference type="EMBL" id="NMD85192.1"/>
    </source>
</evidence>
<protein>
    <submittedName>
        <fullName evidence="1">Uncharacterized protein</fullName>
    </submittedName>
</protein>
<accession>A0A848AW74</accession>
<dbReference type="PROSITE" id="PS51257">
    <property type="entry name" value="PROKAR_LIPOPROTEIN"/>
    <property type="match status" value="1"/>
</dbReference>
<evidence type="ECO:0000313" key="2">
    <source>
        <dbReference type="Proteomes" id="UP000576225"/>
    </source>
</evidence>
<dbReference type="Proteomes" id="UP000576225">
    <property type="component" value="Unassembled WGS sequence"/>
</dbReference>
<organism evidence="1 2">
    <name type="scientific">Victivallis vadensis</name>
    <dbReference type="NCBI Taxonomy" id="172901"/>
    <lineage>
        <taxon>Bacteria</taxon>
        <taxon>Pseudomonadati</taxon>
        <taxon>Lentisphaerota</taxon>
        <taxon>Lentisphaeria</taxon>
        <taxon>Victivallales</taxon>
        <taxon>Victivallaceae</taxon>
        <taxon>Victivallis</taxon>
    </lineage>
</organism>
<sequence length="126" mass="13154">MRNLTLIVAALAVVVILTGCGHNAIQYGDGVGFDVGINPENCMLSLNLRYGKILSAVTRDNVELEMTSNATADGTAGTEKQTGVNTDGTLKVKIGRQINGATVNLVEAGADPNKVLETLKDPTPSK</sequence>
<comment type="caution">
    <text evidence="1">The sequence shown here is derived from an EMBL/GenBank/DDBJ whole genome shotgun (WGS) entry which is preliminary data.</text>
</comment>
<dbReference type="EMBL" id="JABAEW010000002">
    <property type="protein sequence ID" value="NMD85192.1"/>
    <property type="molecule type" value="Genomic_DNA"/>
</dbReference>
<reference evidence="1 2" key="1">
    <citation type="submission" date="2020-04" db="EMBL/GenBank/DDBJ databases">
        <authorList>
            <person name="Hitch T.C.A."/>
            <person name="Wylensek D."/>
            <person name="Clavel T."/>
        </authorList>
    </citation>
    <scope>NUCLEOTIDE SEQUENCE [LARGE SCALE GENOMIC DNA]</scope>
    <source>
        <strain evidence="1 2">COR2-253-APC-1A</strain>
    </source>
</reference>
<proteinExistence type="predicted"/>